<evidence type="ECO:0000256" key="2">
    <source>
        <dbReference type="ARBA" id="ARBA00022527"/>
    </source>
</evidence>
<feature type="compositionally biased region" description="Low complexity" evidence="10">
    <location>
        <begin position="291"/>
        <end position="312"/>
    </location>
</feature>
<dbReference type="GO" id="GO:0005524">
    <property type="term" value="F:ATP binding"/>
    <property type="evidence" value="ECO:0007669"/>
    <property type="project" value="UniProtKB-UniRule"/>
</dbReference>
<feature type="binding site" evidence="9">
    <location>
        <position position="42"/>
    </location>
    <ligand>
        <name>ATP</name>
        <dbReference type="ChEBI" id="CHEBI:30616"/>
    </ligand>
</feature>
<proteinExistence type="predicted"/>
<dbReference type="KEGG" id="pmet:G4Y79_06030"/>
<evidence type="ECO:0000313" key="13">
    <source>
        <dbReference type="EMBL" id="QPC83935.1"/>
    </source>
</evidence>
<evidence type="ECO:0000256" key="5">
    <source>
        <dbReference type="ARBA" id="ARBA00022777"/>
    </source>
</evidence>
<evidence type="ECO:0000256" key="11">
    <source>
        <dbReference type="SAM" id="Phobius"/>
    </source>
</evidence>
<dbReference type="FunFam" id="3.30.200.20:FF:000035">
    <property type="entry name" value="Serine/threonine protein kinase Stk1"/>
    <property type="match status" value="1"/>
</dbReference>
<name>A0A7S8EBH6_9CHLR</name>
<keyword evidence="3" id="KW-0808">Transferase</keyword>
<dbReference type="PROSITE" id="PS00107">
    <property type="entry name" value="PROTEIN_KINASE_ATP"/>
    <property type="match status" value="1"/>
</dbReference>
<dbReference type="EC" id="2.7.11.1" evidence="1"/>
<dbReference type="Proteomes" id="UP000594468">
    <property type="component" value="Chromosome"/>
</dbReference>
<comment type="catalytic activity">
    <reaction evidence="7">
        <text>L-threonyl-[protein] + ATP = O-phospho-L-threonyl-[protein] + ADP + H(+)</text>
        <dbReference type="Rhea" id="RHEA:46608"/>
        <dbReference type="Rhea" id="RHEA-COMP:11060"/>
        <dbReference type="Rhea" id="RHEA-COMP:11605"/>
        <dbReference type="ChEBI" id="CHEBI:15378"/>
        <dbReference type="ChEBI" id="CHEBI:30013"/>
        <dbReference type="ChEBI" id="CHEBI:30616"/>
        <dbReference type="ChEBI" id="CHEBI:61977"/>
        <dbReference type="ChEBI" id="CHEBI:456216"/>
        <dbReference type="EC" id="2.7.11.1"/>
    </reaction>
</comment>
<dbReference type="PANTHER" id="PTHR43289:SF6">
    <property type="entry name" value="SERINE_THREONINE-PROTEIN KINASE NEKL-3"/>
    <property type="match status" value="1"/>
</dbReference>
<keyword evidence="2" id="KW-0723">Serine/threonine-protein kinase</keyword>
<dbReference type="Pfam" id="PF00069">
    <property type="entry name" value="Pkinase"/>
    <property type="match status" value="1"/>
</dbReference>
<dbReference type="PANTHER" id="PTHR43289">
    <property type="entry name" value="MITOGEN-ACTIVATED PROTEIN KINASE KINASE KINASE 20-RELATED"/>
    <property type="match status" value="1"/>
</dbReference>
<keyword evidence="6 9" id="KW-0067">ATP-binding</keyword>
<sequence>MADEFIGKTIGGYEVQRVIGRGGMATVYLARQQSMNRQVALKVLPQQFANDDTYLQRFEREVAIVSKLEHRNIIPVYDYGEHEGMPYIVMRYMPAGSVDDLLLDGPMPPEQVLNIVAQVAPALDYAHTKDVLHRDFKPSNVLLDDDGGAFITDFGIARLAGEGVSAITTQGVVGTPSYMSPEQAQGKPLDGRSDVYALGVMIFEMITGRRPFESETPYSIAVMQVTTPPPRPTSINPAVSSVVEKVILKSLSKKADDRYDTAVQLYEALRMAVEHPEKALDTEPNLPMMHPSQGPPIGQSIQQPYQPHQQGPLSLPMGNTPGQYPVAQSSGSMAQVPSGRMARLKQRRKSNPLMSVFMGGAIGCGLLAALVALGAIALLLFITTNDGIGANPTQEALIGANITASAPVTAEPLPTLNATERAAQQTLEARDADNQATLTADARLAALTPTSTESIFAPVGVRGTPTLRPALTGVTGTIIFADRRGEDEQSFEIVSLNLENWIETQLTNDPSDNTFPQASPNGLWIAYQSDADGDNDIFVVNRAGGQRQRITNNSYTDYLAAWSPDGEWILYSSDVRGDGLYDLYRTRFDGTETELVFSNRQRNSHARYSPDGRYIVFTTGPASLDASTWEIALLDTETNEVQMLTNNNVRDGSPVFRPDGEQIMYISYNGVNNAIYVMDVDGTNARLLYDSAGSDWAANYSPDGQYIVFSSNVTGDDQLFLMLADGSNVQQITSTGGGYASWIPPRSE</sequence>
<dbReference type="Pfam" id="PF16472">
    <property type="entry name" value="DUF5050"/>
    <property type="match status" value="1"/>
</dbReference>
<feature type="region of interest" description="Disordered" evidence="10">
    <location>
        <begin position="281"/>
        <end position="313"/>
    </location>
</feature>
<dbReference type="Gene3D" id="1.10.510.10">
    <property type="entry name" value="Transferase(Phosphotransferase) domain 1"/>
    <property type="match status" value="1"/>
</dbReference>
<accession>A0A7S8EBH6</accession>
<dbReference type="PROSITE" id="PS00108">
    <property type="entry name" value="PROTEIN_KINASE_ST"/>
    <property type="match status" value="1"/>
</dbReference>
<evidence type="ECO:0000256" key="8">
    <source>
        <dbReference type="ARBA" id="ARBA00048679"/>
    </source>
</evidence>
<organism evidence="13 14">
    <name type="scientific">Phototrophicus methaneseepsis</name>
    <dbReference type="NCBI Taxonomy" id="2710758"/>
    <lineage>
        <taxon>Bacteria</taxon>
        <taxon>Bacillati</taxon>
        <taxon>Chloroflexota</taxon>
        <taxon>Candidatus Thermofontia</taxon>
        <taxon>Phototrophicales</taxon>
        <taxon>Phototrophicaceae</taxon>
        <taxon>Phototrophicus</taxon>
    </lineage>
</organism>
<keyword evidence="11" id="KW-1133">Transmembrane helix</keyword>
<evidence type="ECO:0000256" key="4">
    <source>
        <dbReference type="ARBA" id="ARBA00022741"/>
    </source>
</evidence>
<evidence type="ECO:0000256" key="1">
    <source>
        <dbReference type="ARBA" id="ARBA00012513"/>
    </source>
</evidence>
<dbReference type="InterPro" id="IPR011042">
    <property type="entry name" value="6-blade_b-propeller_TolB-like"/>
</dbReference>
<keyword evidence="4 9" id="KW-0547">Nucleotide-binding</keyword>
<dbReference type="Gene3D" id="3.30.200.20">
    <property type="entry name" value="Phosphorylase Kinase, domain 1"/>
    <property type="match status" value="1"/>
</dbReference>
<evidence type="ECO:0000256" key="7">
    <source>
        <dbReference type="ARBA" id="ARBA00047899"/>
    </source>
</evidence>
<dbReference type="RefSeq" id="WP_195171999.1">
    <property type="nucleotide sequence ID" value="NZ_CP062983.1"/>
</dbReference>
<dbReference type="InterPro" id="IPR017441">
    <property type="entry name" value="Protein_kinase_ATP_BS"/>
</dbReference>
<dbReference type="SUPFAM" id="SSF82171">
    <property type="entry name" value="DPP6 N-terminal domain-like"/>
    <property type="match status" value="1"/>
</dbReference>
<protein>
    <recommendedName>
        <fullName evidence="1">non-specific serine/threonine protein kinase</fullName>
        <ecNumber evidence="1">2.7.11.1</ecNumber>
    </recommendedName>
</protein>
<evidence type="ECO:0000259" key="12">
    <source>
        <dbReference type="PROSITE" id="PS50011"/>
    </source>
</evidence>
<comment type="catalytic activity">
    <reaction evidence="8">
        <text>L-seryl-[protein] + ATP = O-phospho-L-seryl-[protein] + ADP + H(+)</text>
        <dbReference type="Rhea" id="RHEA:17989"/>
        <dbReference type="Rhea" id="RHEA-COMP:9863"/>
        <dbReference type="Rhea" id="RHEA-COMP:11604"/>
        <dbReference type="ChEBI" id="CHEBI:15378"/>
        <dbReference type="ChEBI" id="CHEBI:29999"/>
        <dbReference type="ChEBI" id="CHEBI:30616"/>
        <dbReference type="ChEBI" id="CHEBI:83421"/>
        <dbReference type="ChEBI" id="CHEBI:456216"/>
        <dbReference type="EC" id="2.7.11.1"/>
    </reaction>
</comment>
<dbReference type="InterPro" id="IPR000719">
    <property type="entry name" value="Prot_kinase_dom"/>
</dbReference>
<evidence type="ECO:0000256" key="3">
    <source>
        <dbReference type="ARBA" id="ARBA00022679"/>
    </source>
</evidence>
<evidence type="ECO:0000256" key="10">
    <source>
        <dbReference type="SAM" id="MobiDB-lite"/>
    </source>
</evidence>
<dbReference type="CDD" id="cd14014">
    <property type="entry name" value="STKc_PknB_like"/>
    <property type="match status" value="1"/>
</dbReference>
<keyword evidence="11" id="KW-0472">Membrane</keyword>
<feature type="domain" description="Protein kinase" evidence="12">
    <location>
        <begin position="13"/>
        <end position="278"/>
    </location>
</feature>
<keyword evidence="14" id="KW-1185">Reference proteome</keyword>
<evidence type="ECO:0000256" key="9">
    <source>
        <dbReference type="PROSITE-ProRule" id="PRU10141"/>
    </source>
</evidence>
<gene>
    <name evidence="13" type="ORF">G4Y79_06030</name>
</gene>
<dbReference type="PROSITE" id="PS50011">
    <property type="entry name" value="PROTEIN_KINASE_DOM"/>
    <property type="match status" value="1"/>
</dbReference>
<dbReference type="FunFam" id="1.10.510.10:FF:000021">
    <property type="entry name" value="Serine/threonine protein kinase"/>
    <property type="match status" value="1"/>
</dbReference>
<keyword evidence="5 13" id="KW-0418">Kinase</keyword>
<dbReference type="Gene3D" id="2.120.10.30">
    <property type="entry name" value="TolB, C-terminal domain"/>
    <property type="match status" value="2"/>
</dbReference>
<evidence type="ECO:0000313" key="14">
    <source>
        <dbReference type="Proteomes" id="UP000594468"/>
    </source>
</evidence>
<dbReference type="InterPro" id="IPR011009">
    <property type="entry name" value="Kinase-like_dom_sf"/>
</dbReference>
<dbReference type="SUPFAM" id="SSF56112">
    <property type="entry name" value="Protein kinase-like (PK-like)"/>
    <property type="match status" value="1"/>
</dbReference>
<dbReference type="AlphaFoldDB" id="A0A7S8EBH6"/>
<keyword evidence="11" id="KW-0812">Transmembrane</keyword>
<feature type="transmembrane region" description="Helical" evidence="11">
    <location>
        <begin position="353"/>
        <end position="382"/>
    </location>
</feature>
<dbReference type="GO" id="GO:0004674">
    <property type="term" value="F:protein serine/threonine kinase activity"/>
    <property type="evidence" value="ECO:0007669"/>
    <property type="project" value="UniProtKB-KW"/>
</dbReference>
<reference evidence="13 14" key="1">
    <citation type="submission" date="2020-02" db="EMBL/GenBank/DDBJ databases">
        <authorList>
            <person name="Zheng R.K."/>
            <person name="Sun C.M."/>
        </authorList>
    </citation>
    <scope>NUCLEOTIDE SEQUENCE [LARGE SCALE GENOMIC DNA]</scope>
    <source>
        <strain evidence="14">rifampicinis</strain>
    </source>
</reference>
<dbReference type="EMBL" id="CP062983">
    <property type="protein sequence ID" value="QPC83935.1"/>
    <property type="molecule type" value="Genomic_DNA"/>
</dbReference>
<dbReference type="InterPro" id="IPR008271">
    <property type="entry name" value="Ser/Thr_kinase_AS"/>
</dbReference>
<dbReference type="InterPro" id="IPR032485">
    <property type="entry name" value="LRP1-like_beta_prop"/>
</dbReference>
<evidence type="ECO:0000256" key="6">
    <source>
        <dbReference type="ARBA" id="ARBA00022840"/>
    </source>
</evidence>